<name>A0ABV8JSW9_9FLAO</name>
<dbReference type="RefSeq" id="WP_192461781.1">
    <property type="nucleotide sequence ID" value="NZ_JACYFJ010000002.1"/>
</dbReference>
<reference evidence="3" key="1">
    <citation type="journal article" date="2019" name="Int. J. Syst. Evol. Microbiol.">
        <title>The Global Catalogue of Microorganisms (GCM) 10K type strain sequencing project: providing services to taxonomists for standard genome sequencing and annotation.</title>
        <authorList>
            <consortium name="The Broad Institute Genomics Platform"/>
            <consortium name="The Broad Institute Genome Sequencing Center for Infectious Disease"/>
            <person name="Wu L."/>
            <person name="Ma J."/>
        </authorList>
    </citation>
    <scope>NUCLEOTIDE SEQUENCE [LARGE SCALE GENOMIC DNA]</scope>
    <source>
        <strain evidence="3">CECT 7477</strain>
    </source>
</reference>
<dbReference type="EMBL" id="JBHSAW010000010">
    <property type="protein sequence ID" value="MFC4097068.1"/>
    <property type="molecule type" value="Genomic_DNA"/>
</dbReference>
<keyword evidence="3" id="KW-1185">Reference proteome</keyword>
<evidence type="ECO:0000256" key="1">
    <source>
        <dbReference type="SAM" id="SignalP"/>
    </source>
</evidence>
<feature type="chain" id="PRO_5046005981" evidence="1">
    <location>
        <begin position="26"/>
        <end position="179"/>
    </location>
</feature>
<dbReference type="Pfam" id="PF14060">
    <property type="entry name" value="DUF4252"/>
    <property type="match status" value="1"/>
</dbReference>
<gene>
    <name evidence="2" type="ORF">ACFOUT_14355</name>
</gene>
<keyword evidence="1" id="KW-0732">Signal</keyword>
<evidence type="ECO:0000313" key="2">
    <source>
        <dbReference type="EMBL" id="MFC4097068.1"/>
    </source>
</evidence>
<comment type="caution">
    <text evidence="2">The sequence shown here is derived from an EMBL/GenBank/DDBJ whole genome shotgun (WGS) entry which is preliminary data.</text>
</comment>
<proteinExistence type="predicted"/>
<dbReference type="InterPro" id="IPR025348">
    <property type="entry name" value="DUF4252"/>
</dbReference>
<feature type="signal peptide" evidence="1">
    <location>
        <begin position="1"/>
        <end position="25"/>
    </location>
</feature>
<accession>A0ABV8JSW9</accession>
<dbReference type="Proteomes" id="UP001595814">
    <property type="component" value="Unassembled WGS sequence"/>
</dbReference>
<protein>
    <submittedName>
        <fullName evidence="2">DUF4252 domain-containing protein</fullName>
    </submittedName>
</protein>
<organism evidence="2 3">
    <name type="scientific">Euzebyella saccharophila</name>
    <dbReference type="NCBI Taxonomy" id="679664"/>
    <lineage>
        <taxon>Bacteria</taxon>
        <taxon>Pseudomonadati</taxon>
        <taxon>Bacteroidota</taxon>
        <taxon>Flavobacteriia</taxon>
        <taxon>Flavobacteriales</taxon>
        <taxon>Flavobacteriaceae</taxon>
        <taxon>Euzebyella</taxon>
    </lineage>
</organism>
<evidence type="ECO:0000313" key="3">
    <source>
        <dbReference type="Proteomes" id="UP001595814"/>
    </source>
</evidence>
<sequence>MKLKKVITGLLSVLVLVACSSTQSLQEYIVENSENPNFLSIDLPASLLNLDEANLSADDKKSLDSLRKLNVLAFKKDDANDAEFQMEKTKVRAILKGDKFTELMKINTAYGKASIKYLGEEDAIDEVVIYGDNEEKGFLLVRVLGDDMNPAKMMNFIQLLQKSEFKGGGMDQLESLFKG</sequence>
<dbReference type="PROSITE" id="PS51257">
    <property type="entry name" value="PROKAR_LIPOPROTEIN"/>
    <property type="match status" value="1"/>
</dbReference>